<dbReference type="Proteomes" id="UP000626092">
    <property type="component" value="Unassembled WGS sequence"/>
</dbReference>
<gene>
    <name evidence="2" type="ORF">RHSIM_Rhsim03G0016600</name>
</gene>
<dbReference type="EMBL" id="WJXA01000003">
    <property type="protein sequence ID" value="KAF7148719.1"/>
    <property type="molecule type" value="Genomic_DNA"/>
</dbReference>
<evidence type="ECO:0000256" key="1">
    <source>
        <dbReference type="SAM" id="Coils"/>
    </source>
</evidence>
<organism evidence="2 3">
    <name type="scientific">Rhododendron simsii</name>
    <name type="common">Sims's rhododendron</name>
    <dbReference type="NCBI Taxonomy" id="118357"/>
    <lineage>
        <taxon>Eukaryota</taxon>
        <taxon>Viridiplantae</taxon>
        <taxon>Streptophyta</taxon>
        <taxon>Embryophyta</taxon>
        <taxon>Tracheophyta</taxon>
        <taxon>Spermatophyta</taxon>
        <taxon>Magnoliopsida</taxon>
        <taxon>eudicotyledons</taxon>
        <taxon>Gunneridae</taxon>
        <taxon>Pentapetalae</taxon>
        <taxon>asterids</taxon>
        <taxon>Ericales</taxon>
        <taxon>Ericaceae</taxon>
        <taxon>Ericoideae</taxon>
        <taxon>Rhodoreae</taxon>
        <taxon>Rhododendron</taxon>
    </lineage>
</organism>
<evidence type="ECO:0000313" key="2">
    <source>
        <dbReference type="EMBL" id="KAF7148719.1"/>
    </source>
</evidence>
<protein>
    <submittedName>
        <fullName evidence="2">Uncharacterized protein</fullName>
    </submittedName>
</protein>
<sequence length="261" mass="29345">MILCFGPKNGVCEEVGWRLELYTVQQVNLDRSQDKTQGTIVLSLGMGKVLSGQSIQGFVAFRVVQKQKWLMGHLYNWNELSFRHLRKKLEDAQLDLEDIQKSLRDVGAREWHAVVCVPDGGMKVPGPDGSLQGSIRRIGTVWAVKLLKWSWRSFIRNAYDPSRLITDNILLVHETIEFIQKKCKGQSCFALKLDMSKAVVLKSIIGEVNAVARLLVDEAWVKKSWEGAVAWCSVGDGEVVWNEGRREVFASSALMAETLAV</sequence>
<dbReference type="OrthoDB" id="1113557at2759"/>
<name>A0A834HCR6_RHOSS</name>
<proteinExistence type="predicted"/>
<keyword evidence="3" id="KW-1185">Reference proteome</keyword>
<evidence type="ECO:0000313" key="3">
    <source>
        <dbReference type="Proteomes" id="UP000626092"/>
    </source>
</evidence>
<accession>A0A834HCR6</accession>
<feature type="coiled-coil region" evidence="1">
    <location>
        <begin position="82"/>
        <end position="109"/>
    </location>
</feature>
<keyword evidence="1" id="KW-0175">Coiled coil</keyword>
<reference evidence="2" key="1">
    <citation type="submission" date="2019-11" db="EMBL/GenBank/DDBJ databases">
        <authorList>
            <person name="Liu Y."/>
            <person name="Hou J."/>
            <person name="Li T.-Q."/>
            <person name="Guan C.-H."/>
            <person name="Wu X."/>
            <person name="Wu H.-Z."/>
            <person name="Ling F."/>
            <person name="Zhang R."/>
            <person name="Shi X.-G."/>
            <person name="Ren J.-P."/>
            <person name="Chen E.-F."/>
            <person name="Sun J.-M."/>
        </authorList>
    </citation>
    <scope>NUCLEOTIDE SEQUENCE</scope>
    <source>
        <strain evidence="2">Adult_tree_wgs_1</strain>
        <tissue evidence="2">Leaves</tissue>
    </source>
</reference>
<comment type="caution">
    <text evidence="2">The sequence shown here is derived from an EMBL/GenBank/DDBJ whole genome shotgun (WGS) entry which is preliminary data.</text>
</comment>
<dbReference type="AlphaFoldDB" id="A0A834HCR6"/>